<accession>A0A0C3CPH7</accession>
<dbReference type="EMBL" id="KN831772">
    <property type="protein sequence ID" value="KIM45711.1"/>
    <property type="molecule type" value="Genomic_DNA"/>
</dbReference>
<evidence type="ECO:0000313" key="3">
    <source>
        <dbReference type="Proteomes" id="UP000053424"/>
    </source>
</evidence>
<evidence type="ECO:0000256" key="1">
    <source>
        <dbReference type="SAM" id="MobiDB-lite"/>
    </source>
</evidence>
<dbReference type="HOGENOM" id="CLU_3032587_0_0_1"/>
<organism evidence="2 3">
    <name type="scientific">Hebeloma cylindrosporum</name>
    <dbReference type="NCBI Taxonomy" id="76867"/>
    <lineage>
        <taxon>Eukaryota</taxon>
        <taxon>Fungi</taxon>
        <taxon>Dikarya</taxon>
        <taxon>Basidiomycota</taxon>
        <taxon>Agaricomycotina</taxon>
        <taxon>Agaricomycetes</taxon>
        <taxon>Agaricomycetidae</taxon>
        <taxon>Agaricales</taxon>
        <taxon>Agaricineae</taxon>
        <taxon>Hymenogastraceae</taxon>
        <taxon>Hebeloma</taxon>
    </lineage>
</organism>
<reference evidence="3" key="2">
    <citation type="submission" date="2015-01" db="EMBL/GenBank/DDBJ databases">
        <title>Evolutionary Origins and Diversification of the Mycorrhizal Mutualists.</title>
        <authorList>
            <consortium name="DOE Joint Genome Institute"/>
            <consortium name="Mycorrhizal Genomics Consortium"/>
            <person name="Kohler A."/>
            <person name="Kuo A."/>
            <person name="Nagy L.G."/>
            <person name="Floudas D."/>
            <person name="Copeland A."/>
            <person name="Barry K.W."/>
            <person name="Cichocki N."/>
            <person name="Veneault-Fourrey C."/>
            <person name="LaButti K."/>
            <person name="Lindquist E.A."/>
            <person name="Lipzen A."/>
            <person name="Lundell T."/>
            <person name="Morin E."/>
            <person name="Murat C."/>
            <person name="Riley R."/>
            <person name="Ohm R."/>
            <person name="Sun H."/>
            <person name="Tunlid A."/>
            <person name="Henrissat B."/>
            <person name="Grigoriev I.V."/>
            <person name="Hibbett D.S."/>
            <person name="Martin F."/>
        </authorList>
    </citation>
    <scope>NUCLEOTIDE SEQUENCE [LARGE SCALE GENOMIC DNA]</scope>
    <source>
        <strain evidence="3">h7</strain>
    </source>
</reference>
<dbReference type="Proteomes" id="UP000053424">
    <property type="component" value="Unassembled WGS sequence"/>
</dbReference>
<proteinExistence type="predicted"/>
<keyword evidence="3" id="KW-1185">Reference proteome</keyword>
<protein>
    <submittedName>
        <fullName evidence="2">Uncharacterized protein</fullName>
    </submittedName>
</protein>
<reference evidence="2 3" key="1">
    <citation type="submission" date="2014-04" db="EMBL/GenBank/DDBJ databases">
        <authorList>
            <consortium name="DOE Joint Genome Institute"/>
            <person name="Kuo A."/>
            <person name="Gay G."/>
            <person name="Dore J."/>
            <person name="Kohler A."/>
            <person name="Nagy L.G."/>
            <person name="Floudas D."/>
            <person name="Copeland A."/>
            <person name="Barry K.W."/>
            <person name="Cichocki N."/>
            <person name="Veneault-Fourrey C."/>
            <person name="LaButti K."/>
            <person name="Lindquist E.A."/>
            <person name="Lipzen A."/>
            <person name="Lundell T."/>
            <person name="Morin E."/>
            <person name="Murat C."/>
            <person name="Sun H."/>
            <person name="Tunlid A."/>
            <person name="Henrissat B."/>
            <person name="Grigoriev I.V."/>
            <person name="Hibbett D.S."/>
            <person name="Martin F."/>
            <person name="Nordberg H.P."/>
            <person name="Cantor M.N."/>
            <person name="Hua S.X."/>
        </authorList>
    </citation>
    <scope>NUCLEOTIDE SEQUENCE [LARGE SCALE GENOMIC DNA]</scope>
    <source>
        <strain evidence="3">h7</strain>
    </source>
</reference>
<feature type="region of interest" description="Disordered" evidence="1">
    <location>
        <begin position="1"/>
        <end position="30"/>
    </location>
</feature>
<dbReference type="AlphaFoldDB" id="A0A0C3CPH7"/>
<evidence type="ECO:0000313" key="2">
    <source>
        <dbReference type="EMBL" id="KIM45711.1"/>
    </source>
</evidence>
<sequence>MALRWYTIGPLRCNPREPSTSPGSGQQGPSWYRRDRVLGFIIDTCNYTRYISSKR</sequence>
<feature type="compositionally biased region" description="Low complexity" evidence="1">
    <location>
        <begin position="18"/>
        <end position="30"/>
    </location>
</feature>
<gene>
    <name evidence="2" type="ORF">M413DRAFT_442338</name>
</gene>
<name>A0A0C3CPH7_HEBCY</name>